<keyword evidence="3" id="KW-1185">Reference proteome</keyword>
<accession>D2QLF7</accession>
<keyword evidence="2" id="KW-0255">Endonuclease</keyword>
<dbReference type="AlphaFoldDB" id="D2QLF7"/>
<dbReference type="HOGENOM" id="CLU_1041732_0_0_10"/>
<dbReference type="Proteomes" id="UP000002028">
    <property type="component" value="Chromosome"/>
</dbReference>
<dbReference type="GO" id="GO:0008270">
    <property type="term" value="F:zinc ion binding"/>
    <property type="evidence" value="ECO:0007669"/>
    <property type="project" value="InterPro"/>
</dbReference>
<dbReference type="EMBL" id="CP001769">
    <property type="protein sequence ID" value="ADB39104.1"/>
    <property type="molecule type" value="Genomic_DNA"/>
</dbReference>
<proteinExistence type="predicted"/>
<name>D2QLF7_SPILD</name>
<dbReference type="Pfam" id="PF01844">
    <property type="entry name" value="HNH"/>
    <property type="match status" value="1"/>
</dbReference>
<reference evidence="2 3" key="1">
    <citation type="journal article" date="2010" name="Stand. Genomic Sci.">
        <title>Complete genome sequence of Spirosoma linguale type strain (1).</title>
        <authorList>
            <person name="Lail K."/>
            <person name="Sikorski J."/>
            <person name="Saunders E."/>
            <person name="Lapidus A."/>
            <person name="Glavina Del Rio T."/>
            <person name="Copeland A."/>
            <person name="Tice H."/>
            <person name="Cheng J.-F."/>
            <person name="Lucas S."/>
            <person name="Nolan M."/>
            <person name="Bruce D."/>
            <person name="Goodwin L."/>
            <person name="Pitluck S."/>
            <person name="Ivanova N."/>
            <person name="Mavromatis K."/>
            <person name="Ovchinnikova G."/>
            <person name="Pati A."/>
            <person name="Chen A."/>
            <person name="Palaniappan K."/>
            <person name="Land M."/>
            <person name="Hauser L."/>
            <person name="Chang Y.-J."/>
            <person name="Jeffries C.D."/>
            <person name="Chain P."/>
            <person name="Brettin T."/>
            <person name="Detter J.C."/>
            <person name="Schuetze A."/>
            <person name="Rohde M."/>
            <person name="Tindall B.J."/>
            <person name="Goeker M."/>
            <person name="Bristow J."/>
            <person name="Eisen J.A."/>
            <person name="Markowitz V."/>
            <person name="Hugenholtz P."/>
            <person name="Kyrpides N.C."/>
            <person name="Klenk H.-P."/>
            <person name="Chen F."/>
        </authorList>
    </citation>
    <scope>NUCLEOTIDE SEQUENCE [LARGE SCALE GENOMIC DNA]</scope>
    <source>
        <strain evidence="3">ATCC 33905 / DSM 74 / LMG 10896 / Claus 1</strain>
    </source>
</reference>
<dbReference type="CDD" id="cd00085">
    <property type="entry name" value="HNHc"/>
    <property type="match status" value="1"/>
</dbReference>
<dbReference type="GO" id="GO:0003676">
    <property type="term" value="F:nucleic acid binding"/>
    <property type="evidence" value="ECO:0007669"/>
    <property type="project" value="InterPro"/>
</dbReference>
<dbReference type="InterPro" id="IPR002711">
    <property type="entry name" value="HNH"/>
</dbReference>
<dbReference type="GO" id="GO:0004519">
    <property type="term" value="F:endonuclease activity"/>
    <property type="evidence" value="ECO:0007669"/>
    <property type="project" value="UniProtKB-KW"/>
</dbReference>
<keyword evidence="2" id="KW-0378">Hydrolase</keyword>
<dbReference type="InterPro" id="IPR003615">
    <property type="entry name" value="HNH_nuc"/>
</dbReference>
<dbReference type="eggNOG" id="COG3183">
    <property type="taxonomic scope" value="Bacteria"/>
</dbReference>
<evidence type="ECO:0000259" key="1">
    <source>
        <dbReference type="Pfam" id="PF01844"/>
    </source>
</evidence>
<sequence length="267" mass="30538">MTICCNVMKQEMKGSDKVLYTPPGDTGPTFCIYYQLPREKDEHFLAQATEFLIRVFQTGLLSLCEEIHKETNYNFERFTRKIKNRGGLKTVKSMLQPDSTTTGMFKSLASKGRLDLSVEYFVLQMPWYNLFTKSELAVAKKRLFDATGLSEFGPSISYLADDAICSIELNSYEKDLEAKQLCLEHFGPVCIICNIDFEYAYGSIGKNFIQVHHIVPASSIPKRYIVDPIRDLRPVCPNCHAMLHTQEPPYTIDQIKDVCRARYPSRS</sequence>
<protein>
    <submittedName>
        <fullName evidence="2">HNH endonuclease</fullName>
    </submittedName>
</protein>
<keyword evidence="2" id="KW-0540">Nuclease</keyword>
<feature type="domain" description="HNH" evidence="1">
    <location>
        <begin position="190"/>
        <end position="245"/>
    </location>
</feature>
<gene>
    <name evidence="2" type="ordered locus">Slin_3093</name>
</gene>
<evidence type="ECO:0000313" key="2">
    <source>
        <dbReference type="EMBL" id="ADB39104.1"/>
    </source>
</evidence>
<dbReference type="REBASE" id="23423">
    <property type="entry name" value="Sli74McrB2P"/>
</dbReference>
<evidence type="ECO:0000313" key="3">
    <source>
        <dbReference type="Proteomes" id="UP000002028"/>
    </source>
</evidence>
<organism evidence="2 3">
    <name type="scientific">Spirosoma linguale (strain ATCC 33905 / DSM 74 / LMG 10896 / Claus 1)</name>
    <dbReference type="NCBI Taxonomy" id="504472"/>
    <lineage>
        <taxon>Bacteria</taxon>
        <taxon>Pseudomonadati</taxon>
        <taxon>Bacteroidota</taxon>
        <taxon>Cytophagia</taxon>
        <taxon>Cytophagales</taxon>
        <taxon>Cytophagaceae</taxon>
        <taxon>Spirosoma</taxon>
    </lineage>
</organism>
<dbReference type="KEGG" id="sli:Slin_3093"/>